<dbReference type="AlphaFoldDB" id="A0A8R7VDM0"/>
<accession>A0A8R7VDM0</accession>
<dbReference type="EnsemblPlants" id="TuG1812S0000255600.01.T01">
    <property type="protein sequence ID" value="TuG1812S0000255600.01.T01"/>
    <property type="gene ID" value="TuG1812S0000255600.01"/>
</dbReference>
<dbReference type="Proteomes" id="UP000015106">
    <property type="component" value="Unassembled WGS sequence"/>
</dbReference>
<evidence type="ECO:0000313" key="1">
    <source>
        <dbReference type="EnsemblPlants" id="TuG1812S0000255600.01.T01"/>
    </source>
</evidence>
<dbReference type="Gramene" id="TuG1812S0000255600.01.T01">
    <property type="protein sequence ID" value="TuG1812S0000255600.01.T01"/>
    <property type="gene ID" value="TuG1812S0000255600.01"/>
</dbReference>
<name>A0A8R7VDM0_TRIUA</name>
<keyword evidence="2" id="KW-1185">Reference proteome</keyword>
<reference evidence="1" key="2">
    <citation type="submission" date="2022-06" db="UniProtKB">
        <authorList>
            <consortium name="EnsemblPlants"/>
        </authorList>
    </citation>
    <scope>IDENTIFICATION</scope>
</reference>
<organism evidence="1 2">
    <name type="scientific">Triticum urartu</name>
    <name type="common">Red wild einkorn</name>
    <name type="synonym">Crithodium urartu</name>
    <dbReference type="NCBI Taxonomy" id="4572"/>
    <lineage>
        <taxon>Eukaryota</taxon>
        <taxon>Viridiplantae</taxon>
        <taxon>Streptophyta</taxon>
        <taxon>Embryophyta</taxon>
        <taxon>Tracheophyta</taxon>
        <taxon>Spermatophyta</taxon>
        <taxon>Magnoliopsida</taxon>
        <taxon>Liliopsida</taxon>
        <taxon>Poales</taxon>
        <taxon>Poaceae</taxon>
        <taxon>BOP clade</taxon>
        <taxon>Pooideae</taxon>
        <taxon>Triticodae</taxon>
        <taxon>Triticeae</taxon>
        <taxon>Triticinae</taxon>
        <taxon>Triticum</taxon>
    </lineage>
</organism>
<sequence length="161" mass="17120">IPLPGRTLRSDLLADGAKIYSDTSFRTKKIPGLLQGQVGTGVGIFISLPSNGGEINVQVQASAPPTSTPLQAEALALNFAAYLASQLNIAQPTFLTDCLVLAGAAALGNVSTSETPWSIRKSLASFFKTTYQLQPKVFHISREINGFSSWLQMYFAVSTGP</sequence>
<proteinExistence type="predicted"/>
<reference evidence="2" key="1">
    <citation type="journal article" date="2013" name="Nature">
        <title>Draft genome of the wheat A-genome progenitor Triticum urartu.</title>
        <authorList>
            <person name="Ling H.Q."/>
            <person name="Zhao S."/>
            <person name="Liu D."/>
            <person name="Wang J."/>
            <person name="Sun H."/>
            <person name="Zhang C."/>
            <person name="Fan H."/>
            <person name="Li D."/>
            <person name="Dong L."/>
            <person name="Tao Y."/>
            <person name="Gao C."/>
            <person name="Wu H."/>
            <person name="Li Y."/>
            <person name="Cui Y."/>
            <person name="Guo X."/>
            <person name="Zheng S."/>
            <person name="Wang B."/>
            <person name="Yu K."/>
            <person name="Liang Q."/>
            <person name="Yang W."/>
            <person name="Lou X."/>
            <person name="Chen J."/>
            <person name="Feng M."/>
            <person name="Jian J."/>
            <person name="Zhang X."/>
            <person name="Luo G."/>
            <person name="Jiang Y."/>
            <person name="Liu J."/>
            <person name="Wang Z."/>
            <person name="Sha Y."/>
            <person name="Zhang B."/>
            <person name="Wu H."/>
            <person name="Tang D."/>
            <person name="Shen Q."/>
            <person name="Xue P."/>
            <person name="Zou S."/>
            <person name="Wang X."/>
            <person name="Liu X."/>
            <person name="Wang F."/>
            <person name="Yang Y."/>
            <person name="An X."/>
            <person name="Dong Z."/>
            <person name="Zhang K."/>
            <person name="Zhang X."/>
            <person name="Luo M.C."/>
            <person name="Dvorak J."/>
            <person name="Tong Y."/>
            <person name="Wang J."/>
            <person name="Yang H."/>
            <person name="Li Z."/>
            <person name="Wang D."/>
            <person name="Zhang A."/>
            <person name="Wang J."/>
        </authorList>
    </citation>
    <scope>NUCLEOTIDE SEQUENCE</scope>
    <source>
        <strain evidence="2">cv. G1812</strain>
    </source>
</reference>
<evidence type="ECO:0000313" key="2">
    <source>
        <dbReference type="Proteomes" id="UP000015106"/>
    </source>
</evidence>
<dbReference type="PANTHER" id="PTHR34146">
    <property type="entry name" value="POLYNUCLEOTIDYL TRANSFERASE, RIBONUCLEASE H-LIKE SUPERFAMILY PROTEIN-RELATED"/>
    <property type="match status" value="1"/>
</dbReference>
<protein>
    <submittedName>
        <fullName evidence="1">Uncharacterized protein</fullName>
    </submittedName>
</protein>
<dbReference type="PANTHER" id="PTHR34146:SF10">
    <property type="entry name" value="RNASE H TYPE-1 DOMAIN-CONTAINING PROTEIN"/>
    <property type="match status" value="1"/>
</dbReference>